<evidence type="ECO:0000259" key="1">
    <source>
        <dbReference type="Pfam" id="PF13986"/>
    </source>
</evidence>
<feature type="domain" description="DUF4224" evidence="1">
    <location>
        <begin position="5"/>
        <end position="48"/>
    </location>
</feature>
<dbReference type="InterPro" id="IPR025319">
    <property type="entry name" value="DUF4224"/>
</dbReference>
<gene>
    <name evidence="2" type="ORF">PAN31117_05358</name>
</gene>
<dbReference type="Pfam" id="PF13986">
    <property type="entry name" value="DUF4224"/>
    <property type="match status" value="1"/>
</dbReference>
<organism evidence="2 3">
    <name type="scientific">Pandoraea anapnoica</name>
    <dbReference type="NCBI Taxonomy" id="2508301"/>
    <lineage>
        <taxon>Bacteria</taxon>
        <taxon>Pseudomonadati</taxon>
        <taxon>Pseudomonadota</taxon>
        <taxon>Betaproteobacteria</taxon>
        <taxon>Burkholderiales</taxon>
        <taxon>Burkholderiaceae</taxon>
        <taxon>Pandoraea</taxon>
    </lineage>
</organism>
<keyword evidence="3" id="KW-1185">Reference proteome</keyword>
<evidence type="ECO:0000313" key="2">
    <source>
        <dbReference type="EMBL" id="VVE76246.1"/>
    </source>
</evidence>
<accession>A0A5E5ATC5</accession>
<reference evidence="2 3" key="1">
    <citation type="submission" date="2019-08" db="EMBL/GenBank/DDBJ databases">
        <authorList>
            <person name="Peeters C."/>
        </authorList>
    </citation>
    <scope>NUCLEOTIDE SEQUENCE [LARGE SCALE GENOMIC DNA]</scope>
    <source>
        <strain evidence="2 3">LMG 31117</strain>
    </source>
</reference>
<name>A0A5E5ATC5_9BURK</name>
<dbReference type="EMBL" id="CABPSP010000025">
    <property type="protein sequence ID" value="VVE76246.1"/>
    <property type="molecule type" value="Genomic_DNA"/>
</dbReference>
<protein>
    <recommendedName>
        <fullName evidence="1">DUF4224 domain-containing protein</fullName>
    </recommendedName>
</protein>
<sequence length="74" mass="8267">MMETFLTREEVQYLTGRQIKTKQAEMLRRMGIPFFLNAGGRPIVARVAIEGRGAGGEVISPKWVPRVLGERHGA</sequence>
<dbReference type="OrthoDB" id="8612748at2"/>
<proteinExistence type="predicted"/>
<dbReference type="Proteomes" id="UP000383122">
    <property type="component" value="Unassembled WGS sequence"/>
</dbReference>
<dbReference type="AlphaFoldDB" id="A0A5E5ATC5"/>
<evidence type="ECO:0000313" key="3">
    <source>
        <dbReference type="Proteomes" id="UP000383122"/>
    </source>
</evidence>